<comment type="similarity">
    <text evidence="3">Belongs to the CHS7 family.</text>
</comment>
<dbReference type="InterPro" id="IPR022057">
    <property type="entry name" value="Chs7"/>
</dbReference>
<dbReference type="PANTHER" id="PTHR35329">
    <property type="entry name" value="CHITIN SYNTHASE EXPORT CHAPERONE"/>
    <property type="match status" value="1"/>
</dbReference>
<dbReference type="Proteomes" id="UP001527925">
    <property type="component" value="Unassembled WGS sequence"/>
</dbReference>
<comment type="caution">
    <text evidence="13">The sequence shown here is derived from an EMBL/GenBank/DDBJ whole genome shotgun (WGS) entry which is preliminary data.</text>
</comment>
<keyword evidence="8" id="KW-0653">Protein transport</keyword>
<evidence type="ECO:0000256" key="12">
    <source>
        <dbReference type="SAM" id="Phobius"/>
    </source>
</evidence>
<keyword evidence="14" id="KW-1185">Reference proteome</keyword>
<organism evidence="13 14">
    <name type="scientific">Polyrhizophydium stewartii</name>
    <dbReference type="NCBI Taxonomy" id="2732419"/>
    <lineage>
        <taxon>Eukaryota</taxon>
        <taxon>Fungi</taxon>
        <taxon>Fungi incertae sedis</taxon>
        <taxon>Chytridiomycota</taxon>
        <taxon>Chytridiomycota incertae sedis</taxon>
        <taxon>Chytridiomycetes</taxon>
        <taxon>Rhizophydiales</taxon>
        <taxon>Rhizophydiales incertae sedis</taxon>
        <taxon>Polyrhizophydium</taxon>
    </lineage>
</organism>
<accession>A0ABR4MWX6</accession>
<comment type="subcellular location">
    <subcellularLocation>
        <location evidence="1">Endomembrane system</location>
        <topology evidence="1">Multi-pass membrane protein</topology>
    </subcellularLocation>
    <subcellularLocation>
        <location evidence="2">Endoplasmic reticulum membrane</location>
    </subcellularLocation>
</comment>
<evidence type="ECO:0000256" key="1">
    <source>
        <dbReference type="ARBA" id="ARBA00004127"/>
    </source>
</evidence>
<keyword evidence="5" id="KW-0813">Transport</keyword>
<evidence type="ECO:0000256" key="11">
    <source>
        <dbReference type="ARBA" id="ARBA00023316"/>
    </source>
</evidence>
<evidence type="ECO:0000256" key="4">
    <source>
        <dbReference type="ARBA" id="ARBA00018354"/>
    </source>
</evidence>
<feature type="transmembrane region" description="Helical" evidence="12">
    <location>
        <begin position="202"/>
        <end position="223"/>
    </location>
</feature>
<evidence type="ECO:0000256" key="6">
    <source>
        <dbReference type="ARBA" id="ARBA00022692"/>
    </source>
</evidence>
<evidence type="ECO:0000256" key="3">
    <source>
        <dbReference type="ARBA" id="ARBA00009274"/>
    </source>
</evidence>
<feature type="transmembrane region" description="Helical" evidence="12">
    <location>
        <begin position="93"/>
        <end position="120"/>
    </location>
</feature>
<feature type="transmembrane region" description="Helical" evidence="12">
    <location>
        <begin position="65"/>
        <end position="87"/>
    </location>
</feature>
<dbReference type="PANTHER" id="PTHR35329:SF2">
    <property type="entry name" value="CHITIN SYNTHASE EXPORT CHAPERONE"/>
    <property type="match status" value="1"/>
</dbReference>
<evidence type="ECO:0000256" key="10">
    <source>
        <dbReference type="ARBA" id="ARBA00023136"/>
    </source>
</evidence>
<gene>
    <name evidence="13" type="primary">CHS7</name>
    <name evidence="13" type="ORF">HK105_208717</name>
</gene>
<evidence type="ECO:0000313" key="13">
    <source>
        <dbReference type="EMBL" id="KAL2911784.1"/>
    </source>
</evidence>
<evidence type="ECO:0000256" key="7">
    <source>
        <dbReference type="ARBA" id="ARBA00022824"/>
    </source>
</evidence>
<dbReference type="EMBL" id="JADGIZ020000087">
    <property type="protein sequence ID" value="KAL2911784.1"/>
    <property type="molecule type" value="Genomic_DNA"/>
</dbReference>
<feature type="transmembrane region" description="Helical" evidence="12">
    <location>
        <begin position="235"/>
        <end position="252"/>
    </location>
</feature>
<evidence type="ECO:0000256" key="2">
    <source>
        <dbReference type="ARBA" id="ARBA00004586"/>
    </source>
</evidence>
<evidence type="ECO:0000313" key="14">
    <source>
        <dbReference type="Proteomes" id="UP001527925"/>
    </source>
</evidence>
<dbReference type="Pfam" id="PF12271">
    <property type="entry name" value="Chs7"/>
    <property type="match status" value="1"/>
</dbReference>
<protein>
    <recommendedName>
        <fullName evidence="4">Chitin synthase export chaperone</fullName>
    </recommendedName>
</protein>
<keyword evidence="9 12" id="KW-1133">Transmembrane helix</keyword>
<evidence type="ECO:0000256" key="8">
    <source>
        <dbReference type="ARBA" id="ARBA00022927"/>
    </source>
</evidence>
<feature type="transmembrane region" description="Helical" evidence="12">
    <location>
        <begin position="36"/>
        <end position="53"/>
    </location>
</feature>
<keyword evidence="6 12" id="KW-0812">Transmembrane</keyword>
<name>A0ABR4MWX6_9FUNG</name>
<feature type="transmembrane region" description="Helical" evidence="12">
    <location>
        <begin position="132"/>
        <end position="156"/>
    </location>
</feature>
<feature type="transmembrane region" description="Helical" evidence="12">
    <location>
        <begin position="168"/>
        <end position="190"/>
    </location>
</feature>
<sequence length="305" mass="33622">MAMPLCSLVGAATQEPQCYSRNIEIGGALIFEPPTLVIHLVALVMTAIMIFHIKAKYTAVGRKEIVVFFYLYAATTVLEFLVMSGIVPTASPAYPYFAAIHIGLGMATLWALFVNGFVPFQWIDDGTPMSLWTLRISALVVFLISLIVSIGTFQNLMGFSSGAPTFLWIWYFVFGGAFALIYIVCQIILVMSLEDRWPLADIGFGVFFFVAAQVLNFAVSPRICDLAKHYVDGTFFGTMATLLAVMMVYKYWDSITKEDLEFAVGGKSNNWEINDPLLGDSAMASVSKGAEYYDPSMQAGSSQRI</sequence>
<keyword evidence="7" id="KW-0256">Endoplasmic reticulum</keyword>
<keyword evidence="11" id="KW-0961">Cell wall biogenesis/degradation</keyword>
<proteinExistence type="inferred from homology"/>
<evidence type="ECO:0000256" key="5">
    <source>
        <dbReference type="ARBA" id="ARBA00022448"/>
    </source>
</evidence>
<reference evidence="13 14" key="1">
    <citation type="submission" date="2023-09" db="EMBL/GenBank/DDBJ databases">
        <title>Pangenome analysis of Batrachochytrium dendrobatidis and related Chytrids.</title>
        <authorList>
            <person name="Yacoub M.N."/>
            <person name="Stajich J.E."/>
            <person name="James T.Y."/>
        </authorList>
    </citation>
    <scope>NUCLEOTIDE SEQUENCE [LARGE SCALE GENOMIC DNA]</scope>
    <source>
        <strain evidence="13 14">JEL0888</strain>
    </source>
</reference>
<keyword evidence="10 12" id="KW-0472">Membrane</keyword>
<evidence type="ECO:0000256" key="9">
    <source>
        <dbReference type="ARBA" id="ARBA00022989"/>
    </source>
</evidence>